<dbReference type="Proteomes" id="UP000235145">
    <property type="component" value="Unassembled WGS sequence"/>
</dbReference>
<dbReference type="AlphaFoldDB" id="A0A9R1X1T3"/>
<feature type="compositionally biased region" description="Acidic residues" evidence="1">
    <location>
        <begin position="405"/>
        <end position="414"/>
    </location>
</feature>
<accession>A0A9R1X1T3</accession>
<gene>
    <name evidence="2" type="ORF">LSAT_V11C700382980</name>
</gene>
<reference evidence="2 3" key="1">
    <citation type="journal article" date="2017" name="Nat. Commun.">
        <title>Genome assembly with in vitro proximity ligation data and whole-genome triplication in lettuce.</title>
        <authorList>
            <person name="Reyes-Chin-Wo S."/>
            <person name="Wang Z."/>
            <person name="Yang X."/>
            <person name="Kozik A."/>
            <person name="Arikit S."/>
            <person name="Song C."/>
            <person name="Xia L."/>
            <person name="Froenicke L."/>
            <person name="Lavelle D.O."/>
            <person name="Truco M.J."/>
            <person name="Xia R."/>
            <person name="Zhu S."/>
            <person name="Xu C."/>
            <person name="Xu H."/>
            <person name="Xu X."/>
            <person name="Cox K."/>
            <person name="Korf I."/>
            <person name="Meyers B.C."/>
            <person name="Michelmore R.W."/>
        </authorList>
    </citation>
    <scope>NUCLEOTIDE SEQUENCE [LARGE SCALE GENOMIC DNA]</scope>
    <source>
        <strain evidence="3">cv. Salinas</strain>
        <tissue evidence="2">Seedlings</tissue>
    </source>
</reference>
<evidence type="ECO:0000256" key="1">
    <source>
        <dbReference type="SAM" id="MobiDB-lite"/>
    </source>
</evidence>
<comment type="caution">
    <text evidence="2">The sequence shown here is derived from an EMBL/GenBank/DDBJ whole genome shotgun (WGS) entry which is preliminary data.</text>
</comment>
<dbReference type="EMBL" id="NBSK02000007">
    <property type="protein sequence ID" value="KAJ0195981.1"/>
    <property type="molecule type" value="Genomic_DNA"/>
</dbReference>
<feature type="region of interest" description="Disordered" evidence="1">
    <location>
        <begin position="198"/>
        <end position="227"/>
    </location>
</feature>
<feature type="compositionally biased region" description="Acidic residues" evidence="1">
    <location>
        <begin position="387"/>
        <end position="397"/>
    </location>
</feature>
<name>A0A9R1X1T3_LACSA</name>
<dbReference type="PANTHER" id="PTHR33448">
    <property type="entry name" value="CHLOROPLAST PROTEIN HCF243-RELATED"/>
    <property type="match status" value="1"/>
</dbReference>
<dbReference type="OrthoDB" id="1934890at2759"/>
<feature type="compositionally biased region" description="Low complexity" evidence="1">
    <location>
        <begin position="11"/>
        <end position="28"/>
    </location>
</feature>
<feature type="region of interest" description="Disordered" evidence="1">
    <location>
        <begin position="353"/>
        <end position="478"/>
    </location>
</feature>
<keyword evidence="3" id="KW-1185">Reference proteome</keyword>
<feature type="region of interest" description="Disordered" evidence="1">
    <location>
        <begin position="289"/>
        <end position="330"/>
    </location>
</feature>
<evidence type="ECO:0000313" key="2">
    <source>
        <dbReference type="EMBL" id="KAJ0195981.1"/>
    </source>
</evidence>
<feature type="compositionally biased region" description="Acidic residues" evidence="1">
    <location>
        <begin position="298"/>
        <end position="308"/>
    </location>
</feature>
<protein>
    <submittedName>
        <fullName evidence="2">Uncharacterized protein</fullName>
    </submittedName>
</protein>
<feature type="region of interest" description="Disordered" evidence="1">
    <location>
        <begin position="1"/>
        <end position="69"/>
    </location>
</feature>
<feature type="compositionally biased region" description="Basic and acidic residues" evidence="1">
    <location>
        <begin position="309"/>
        <end position="318"/>
    </location>
</feature>
<organism evidence="2 3">
    <name type="scientific">Lactuca sativa</name>
    <name type="common">Garden lettuce</name>
    <dbReference type="NCBI Taxonomy" id="4236"/>
    <lineage>
        <taxon>Eukaryota</taxon>
        <taxon>Viridiplantae</taxon>
        <taxon>Streptophyta</taxon>
        <taxon>Embryophyta</taxon>
        <taxon>Tracheophyta</taxon>
        <taxon>Spermatophyta</taxon>
        <taxon>Magnoliopsida</taxon>
        <taxon>eudicotyledons</taxon>
        <taxon>Gunneridae</taxon>
        <taxon>Pentapetalae</taxon>
        <taxon>asterids</taxon>
        <taxon>campanulids</taxon>
        <taxon>Asterales</taxon>
        <taxon>Asteraceae</taxon>
        <taxon>Cichorioideae</taxon>
        <taxon>Cichorieae</taxon>
        <taxon>Lactucinae</taxon>
        <taxon>Lactuca</taxon>
    </lineage>
</organism>
<dbReference type="PANTHER" id="PTHR33448:SF4">
    <property type="entry name" value="CHLOROPLAST PROTEIN HCF243"/>
    <property type="match status" value="1"/>
</dbReference>
<feature type="compositionally biased region" description="Basic and acidic residues" evidence="1">
    <location>
        <begin position="353"/>
        <end position="371"/>
    </location>
</feature>
<feature type="compositionally biased region" description="Acidic residues" evidence="1">
    <location>
        <begin position="424"/>
        <end position="475"/>
    </location>
</feature>
<proteinExistence type="predicted"/>
<evidence type="ECO:0000313" key="3">
    <source>
        <dbReference type="Proteomes" id="UP000235145"/>
    </source>
</evidence>
<sequence>MKISSRSILSPARAGAARDPPPLSLSNSHSRRLRNSRSIKGGASPAMFPATGKKRGSGFENPEPSSPKVTCIGQVRVKSKKKHAKNLRSLSRRRSAGEVSFRRLEHSGNGFGSQSQNLGSNQECLPLQRNNQRWVHLPLTICEGLRAFGSEVSCLFPCRSSCSSTTAMEKEEKMVGENRQGSCGAGFARWLVALQEGDGSGRDTGGSGGGGERDVELVAGDDDDENEEIDEIGIKNSRRHVFQDLEIVNDSVLGTIDEARVSTCVPPKNALLLMRCRSDPMKMEALTNRFWEPNMEKNEEEEEDEDEESFRNEEKIEESVIPENLQQEEEETHMGLIEVSNQEHDHLQAKAIDQEKTEKNLELEMEKKVQEEEVETNPDMETKQSIEEEEEEEEDNQEQSIKTNEEEEEEEEEGSMYLWSLFEENTDQNQEYEETEEEEEVHSEMEDAQEQLSEDEDIEETAACESNSEFEEENEEINKSKSLPECLLLMMYEPKLSMEVSKETWVCSTDFIRRHSGRKPPPVPPPIKPIAGEDESKCQPVLQQPARSSCSSMATKFDQKLVNTNGFEPLILTRCKSEPMKLAPESCFWKNKLEPPRRASFGIDVAGFGF</sequence>